<protein>
    <submittedName>
        <fullName evidence="1">Uncharacterized protein</fullName>
    </submittedName>
</protein>
<keyword evidence="2" id="KW-1185">Reference proteome</keyword>
<proteinExistence type="predicted"/>
<evidence type="ECO:0000313" key="1">
    <source>
        <dbReference type="EMBL" id="MFC3151792.1"/>
    </source>
</evidence>
<reference evidence="2" key="1">
    <citation type="journal article" date="2019" name="Int. J. Syst. Evol. Microbiol.">
        <title>The Global Catalogue of Microorganisms (GCM) 10K type strain sequencing project: providing services to taxonomists for standard genome sequencing and annotation.</title>
        <authorList>
            <consortium name="The Broad Institute Genomics Platform"/>
            <consortium name="The Broad Institute Genome Sequencing Center for Infectious Disease"/>
            <person name="Wu L."/>
            <person name="Ma J."/>
        </authorList>
    </citation>
    <scope>NUCLEOTIDE SEQUENCE [LARGE SCALE GENOMIC DNA]</scope>
    <source>
        <strain evidence="2">KCTC 52438</strain>
    </source>
</reference>
<dbReference type="EMBL" id="JBHRSZ010000004">
    <property type="protein sequence ID" value="MFC3151792.1"/>
    <property type="molecule type" value="Genomic_DNA"/>
</dbReference>
<accession>A0ABV7HJF0</accession>
<gene>
    <name evidence="1" type="ORF">ACFOEK_12200</name>
</gene>
<organism evidence="1 2">
    <name type="scientific">Litoribrevibacter euphylliae</name>
    <dbReference type="NCBI Taxonomy" id="1834034"/>
    <lineage>
        <taxon>Bacteria</taxon>
        <taxon>Pseudomonadati</taxon>
        <taxon>Pseudomonadota</taxon>
        <taxon>Gammaproteobacteria</taxon>
        <taxon>Oceanospirillales</taxon>
        <taxon>Oceanospirillaceae</taxon>
        <taxon>Litoribrevibacter</taxon>
    </lineage>
</organism>
<evidence type="ECO:0000313" key="2">
    <source>
        <dbReference type="Proteomes" id="UP001595476"/>
    </source>
</evidence>
<comment type="caution">
    <text evidence="1">The sequence shown here is derived from an EMBL/GenBank/DDBJ whole genome shotgun (WGS) entry which is preliminary data.</text>
</comment>
<dbReference type="Proteomes" id="UP001595476">
    <property type="component" value="Unassembled WGS sequence"/>
</dbReference>
<dbReference type="RefSeq" id="WP_386721220.1">
    <property type="nucleotide sequence ID" value="NZ_JBHRSZ010000004.1"/>
</dbReference>
<sequence length="111" mass="12850">MTPRIDERYYLADFKIVDENQVCYEIQATRAASSREPYSNALHVVKYGEIRVRYNKATGKMKLLGEYKGLGLTLRDELEITRFVELNQNITVDGLRYKTSKGYSFNTRKGA</sequence>
<name>A0ABV7HJF0_9GAMM</name>